<dbReference type="InterPro" id="IPR036691">
    <property type="entry name" value="Endo/exonu/phosph_ase_sf"/>
</dbReference>
<dbReference type="eggNOG" id="COG3568">
    <property type="taxonomic scope" value="Bacteria"/>
</dbReference>
<dbReference type="SUPFAM" id="SSF56219">
    <property type="entry name" value="DNase I-like"/>
    <property type="match status" value="1"/>
</dbReference>
<evidence type="ECO:0000313" key="4">
    <source>
        <dbReference type="Proteomes" id="UP000002865"/>
    </source>
</evidence>
<dbReference type="Pfam" id="PF03372">
    <property type="entry name" value="Exo_endo_phos"/>
    <property type="match status" value="1"/>
</dbReference>
<dbReference type="PANTHER" id="PTHR15822">
    <property type="entry name" value="TRAF AND TNF RECEPTOR-ASSOCIATED PROTEIN"/>
    <property type="match status" value="1"/>
</dbReference>
<dbReference type="PaxDb" id="1114965-Spaf_1614"/>
<dbReference type="PATRIC" id="fig|1114965.3.peg.1552"/>
<reference evidence="3 4" key="1">
    <citation type="journal article" date="2012" name="PLoS ONE">
        <title>Complete Genome and Transcriptomes of Streptococcus parasanguinis FW213: Phylogenic Relations and Potential Virulence Mechanisms.</title>
        <authorList>
            <person name="Geng J."/>
            <person name="Chiu C.H."/>
            <person name="Tang P."/>
            <person name="Chen Y."/>
            <person name="Shieh H.R."/>
            <person name="Hu S."/>
            <person name="Chen Y.Y."/>
        </authorList>
    </citation>
    <scope>NUCLEOTIDE SEQUENCE [LARGE SCALE GENOMIC DNA]</scope>
    <source>
        <strain evidence="3 4">FW213</strain>
    </source>
</reference>
<dbReference type="EMBL" id="CP003122">
    <property type="protein sequence ID" value="AFJ26580.1"/>
    <property type="molecule type" value="Genomic_DNA"/>
</dbReference>
<dbReference type="KEGG" id="scf:Spaf_1614"/>
<gene>
    <name evidence="3" type="ORF">Spaf_1614</name>
</gene>
<dbReference type="PANTHER" id="PTHR15822:SF23">
    <property type="entry name" value="ENDONUCLEASE_EXONUCLEASE_PHOSPHATASE FAMILY PROTEIN"/>
    <property type="match status" value="1"/>
</dbReference>
<dbReference type="GO" id="GO:0016787">
    <property type="term" value="F:hydrolase activity"/>
    <property type="evidence" value="ECO:0007669"/>
    <property type="project" value="UniProtKB-KW"/>
</dbReference>
<dbReference type="Proteomes" id="UP000002865">
    <property type="component" value="Chromosome"/>
</dbReference>
<dbReference type="InterPro" id="IPR051547">
    <property type="entry name" value="TDP2-like"/>
</dbReference>
<accession>I1ZNF6</accession>
<dbReference type="InterPro" id="IPR005135">
    <property type="entry name" value="Endo/exonuclease/phosphatase"/>
</dbReference>
<evidence type="ECO:0000313" key="3">
    <source>
        <dbReference type="EMBL" id="AFJ26580.1"/>
    </source>
</evidence>
<evidence type="ECO:0000259" key="2">
    <source>
        <dbReference type="Pfam" id="PF03372"/>
    </source>
</evidence>
<dbReference type="AlphaFoldDB" id="I1ZNF6"/>
<proteinExistence type="predicted"/>
<dbReference type="CDD" id="cd09079">
    <property type="entry name" value="RgfB-like"/>
    <property type="match status" value="1"/>
</dbReference>
<sequence>MPFLDLEKRRNQGMKFLTLNSHSWMEENTQQKFETLKEQILEAQYDVICFQEVNQEMASETVETDEYYQAAPSAVAIHKDHFVHVLVEELAAQGLHYYWTWAYNHIGYDHLNEGVAVLSRQPLKADEILVSNMDDPTDYHTRRVAVAHTSVDGKEIVVGSVHLSWWDKGFQFEWPRIEKYFNQVEKPFILAGDFNNPAGQEGYETILSSSLKLQDSFIEAKETKGTYTVGPGIDGWTDNQVPLRIDYVFASPEWEIKRLHVIFDGQNKPLVSDHYGLEAELSL</sequence>
<evidence type="ECO:0000256" key="1">
    <source>
        <dbReference type="ARBA" id="ARBA00022801"/>
    </source>
</evidence>
<organism evidence="3 4">
    <name type="scientific">Streptococcus parasanguinis FW213</name>
    <dbReference type="NCBI Taxonomy" id="1114965"/>
    <lineage>
        <taxon>Bacteria</taxon>
        <taxon>Bacillati</taxon>
        <taxon>Bacillota</taxon>
        <taxon>Bacilli</taxon>
        <taxon>Lactobacillales</taxon>
        <taxon>Streptococcaceae</taxon>
        <taxon>Streptococcus</taxon>
    </lineage>
</organism>
<keyword evidence="1" id="KW-0378">Hydrolase</keyword>
<dbReference type="Gene3D" id="3.60.10.10">
    <property type="entry name" value="Endonuclease/exonuclease/phosphatase"/>
    <property type="match status" value="1"/>
</dbReference>
<dbReference type="STRING" id="1114965.Spaf_1614"/>
<feature type="domain" description="Endonuclease/exonuclease/phosphatase" evidence="2">
    <location>
        <begin position="32"/>
        <end position="274"/>
    </location>
</feature>
<name>I1ZNF6_STRPA</name>
<protein>
    <recommendedName>
        <fullName evidence="2">Endonuclease/exonuclease/phosphatase domain-containing protein</fullName>
    </recommendedName>
</protein>
<dbReference type="HOGENOM" id="CLU_086635_0_0_9"/>